<feature type="transmembrane region" description="Helical" evidence="1">
    <location>
        <begin position="58"/>
        <end position="83"/>
    </location>
</feature>
<keyword evidence="1" id="KW-1133">Transmembrane helix</keyword>
<proteinExistence type="predicted"/>
<gene>
    <name evidence="2" type="ORF">PanWU01x14_250840</name>
</gene>
<accession>A0A2P5BCP1</accession>
<dbReference type="Proteomes" id="UP000237105">
    <property type="component" value="Unassembled WGS sequence"/>
</dbReference>
<keyword evidence="3" id="KW-1185">Reference proteome</keyword>
<feature type="non-terminal residue" evidence="2">
    <location>
        <position position="1"/>
    </location>
</feature>
<organism evidence="2 3">
    <name type="scientific">Parasponia andersonii</name>
    <name type="common">Sponia andersonii</name>
    <dbReference type="NCBI Taxonomy" id="3476"/>
    <lineage>
        <taxon>Eukaryota</taxon>
        <taxon>Viridiplantae</taxon>
        <taxon>Streptophyta</taxon>
        <taxon>Embryophyta</taxon>
        <taxon>Tracheophyta</taxon>
        <taxon>Spermatophyta</taxon>
        <taxon>Magnoliopsida</taxon>
        <taxon>eudicotyledons</taxon>
        <taxon>Gunneridae</taxon>
        <taxon>Pentapetalae</taxon>
        <taxon>rosids</taxon>
        <taxon>fabids</taxon>
        <taxon>Rosales</taxon>
        <taxon>Cannabaceae</taxon>
        <taxon>Parasponia</taxon>
    </lineage>
</organism>
<keyword evidence="1" id="KW-0472">Membrane</keyword>
<dbReference type="OrthoDB" id="10305168at2759"/>
<dbReference type="AlphaFoldDB" id="A0A2P5BCP1"/>
<sequence length="118" mass="14055">STGRFLFFYILKNNPTRWWWRRTTVWSNSTDRIIGFWLNFHMRGRRLPPEKRNFLNNLILSAAIYSVITAVVIVFFVLISLWITQNLLKRPFLGRRVSPLKLPPVQNIEAIFIHNEAL</sequence>
<dbReference type="EMBL" id="JXTB01000309">
    <property type="protein sequence ID" value="PON46552.1"/>
    <property type="molecule type" value="Genomic_DNA"/>
</dbReference>
<evidence type="ECO:0000313" key="3">
    <source>
        <dbReference type="Proteomes" id="UP000237105"/>
    </source>
</evidence>
<evidence type="ECO:0000256" key="1">
    <source>
        <dbReference type="SAM" id="Phobius"/>
    </source>
</evidence>
<name>A0A2P5BCP1_PARAD</name>
<reference evidence="3" key="1">
    <citation type="submission" date="2016-06" db="EMBL/GenBank/DDBJ databases">
        <title>Parallel loss of symbiosis genes in relatives of nitrogen-fixing non-legume Parasponia.</title>
        <authorList>
            <person name="Van Velzen R."/>
            <person name="Holmer R."/>
            <person name="Bu F."/>
            <person name="Rutten L."/>
            <person name="Van Zeijl A."/>
            <person name="Liu W."/>
            <person name="Santuari L."/>
            <person name="Cao Q."/>
            <person name="Sharma T."/>
            <person name="Shen D."/>
            <person name="Roswanjaya Y."/>
            <person name="Wardhani T."/>
            <person name="Kalhor M.S."/>
            <person name="Jansen J."/>
            <person name="Van den Hoogen J."/>
            <person name="Gungor B."/>
            <person name="Hartog M."/>
            <person name="Hontelez J."/>
            <person name="Verver J."/>
            <person name="Yang W.-C."/>
            <person name="Schijlen E."/>
            <person name="Repin R."/>
            <person name="Schilthuizen M."/>
            <person name="Schranz E."/>
            <person name="Heidstra R."/>
            <person name="Miyata K."/>
            <person name="Fedorova E."/>
            <person name="Kohlen W."/>
            <person name="Bisseling T."/>
            <person name="Smit S."/>
            <person name="Geurts R."/>
        </authorList>
    </citation>
    <scope>NUCLEOTIDE SEQUENCE [LARGE SCALE GENOMIC DNA]</scope>
    <source>
        <strain evidence="3">cv. WU1-14</strain>
    </source>
</reference>
<keyword evidence="1" id="KW-0812">Transmembrane</keyword>
<protein>
    <submittedName>
        <fullName evidence="2">Uncharacterized protein</fullName>
    </submittedName>
</protein>
<comment type="caution">
    <text evidence="2">The sequence shown here is derived from an EMBL/GenBank/DDBJ whole genome shotgun (WGS) entry which is preliminary data.</text>
</comment>
<evidence type="ECO:0000313" key="2">
    <source>
        <dbReference type="EMBL" id="PON46552.1"/>
    </source>
</evidence>